<gene>
    <name evidence="2" type="ORF">PEVE_00026706</name>
</gene>
<protein>
    <submittedName>
        <fullName evidence="2">Uncharacterized protein</fullName>
    </submittedName>
</protein>
<proteinExistence type="predicted"/>
<feature type="region of interest" description="Disordered" evidence="1">
    <location>
        <begin position="94"/>
        <end position="141"/>
    </location>
</feature>
<accession>A0ABN8SQK5</accession>
<reference evidence="2 3" key="1">
    <citation type="submission" date="2022-05" db="EMBL/GenBank/DDBJ databases">
        <authorList>
            <consortium name="Genoscope - CEA"/>
            <person name="William W."/>
        </authorList>
    </citation>
    <scope>NUCLEOTIDE SEQUENCE [LARGE SCALE GENOMIC DNA]</scope>
</reference>
<feature type="non-terminal residue" evidence="2">
    <location>
        <position position="1"/>
    </location>
</feature>
<dbReference type="Proteomes" id="UP001159427">
    <property type="component" value="Unassembled WGS sequence"/>
</dbReference>
<sequence length="141" mass="15165">DYCRLCTISFNFKVGGNLGKQGHSSSENLFKPSKRKDCFGAGGRGLSAEICKEVGLPFFHFMQLSDRVCNPCGRKIRNLGQSYQFIKPAITSTASTPVKTSKHTVDTSDKASPAGRKSKSVRVNSRAAKSPSIEGSTSATD</sequence>
<dbReference type="EMBL" id="CALNXI010003626">
    <property type="protein sequence ID" value="CAH3193872.1"/>
    <property type="molecule type" value="Genomic_DNA"/>
</dbReference>
<evidence type="ECO:0000256" key="1">
    <source>
        <dbReference type="SAM" id="MobiDB-lite"/>
    </source>
</evidence>
<name>A0ABN8SQK5_9CNID</name>
<comment type="caution">
    <text evidence="2">The sequence shown here is derived from an EMBL/GenBank/DDBJ whole genome shotgun (WGS) entry which is preliminary data.</text>
</comment>
<evidence type="ECO:0000313" key="2">
    <source>
        <dbReference type="EMBL" id="CAH3193872.1"/>
    </source>
</evidence>
<keyword evidence="3" id="KW-1185">Reference proteome</keyword>
<evidence type="ECO:0000313" key="3">
    <source>
        <dbReference type="Proteomes" id="UP001159427"/>
    </source>
</evidence>
<organism evidence="2 3">
    <name type="scientific">Porites evermanni</name>
    <dbReference type="NCBI Taxonomy" id="104178"/>
    <lineage>
        <taxon>Eukaryota</taxon>
        <taxon>Metazoa</taxon>
        <taxon>Cnidaria</taxon>
        <taxon>Anthozoa</taxon>
        <taxon>Hexacorallia</taxon>
        <taxon>Scleractinia</taxon>
        <taxon>Fungiina</taxon>
        <taxon>Poritidae</taxon>
        <taxon>Porites</taxon>
    </lineage>
</organism>